<proteinExistence type="predicted"/>
<evidence type="ECO:0000313" key="2">
    <source>
        <dbReference type="EMBL" id="KAJ4268768.1"/>
    </source>
</evidence>
<feature type="region of interest" description="Disordered" evidence="1">
    <location>
        <begin position="1"/>
        <end position="22"/>
    </location>
</feature>
<reference evidence="2" key="1">
    <citation type="submission" date="2022-09" db="EMBL/GenBank/DDBJ databases">
        <title>Fusarium specimens isolated from Avocado Roots.</title>
        <authorList>
            <person name="Stajich J."/>
            <person name="Roper C."/>
            <person name="Heimlech-Rivalta G."/>
        </authorList>
    </citation>
    <scope>NUCLEOTIDE SEQUENCE</scope>
    <source>
        <strain evidence="2">CF00136</strain>
    </source>
</reference>
<evidence type="ECO:0000313" key="3">
    <source>
        <dbReference type="Proteomes" id="UP001152049"/>
    </source>
</evidence>
<sequence length="87" mass="9794">MSRLRTPELESDSSNAVSGPESIEEAKARLFDNFRHAKNNILEDMGNLKRKFSPKNLLPGAKKKARAKNEHVVESFVRGGRDCLRAK</sequence>
<evidence type="ECO:0000256" key="1">
    <source>
        <dbReference type="SAM" id="MobiDB-lite"/>
    </source>
</evidence>
<dbReference type="AlphaFoldDB" id="A0A9W8SBZ5"/>
<protein>
    <submittedName>
        <fullName evidence="2">Uncharacterized protein</fullName>
    </submittedName>
</protein>
<name>A0A9W8SBZ5_9HYPO</name>
<dbReference type="Proteomes" id="UP001152049">
    <property type="component" value="Unassembled WGS sequence"/>
</dbReference>
<comment type="caution">
    <text evidence="2">The sequence shown here is derived from an EMBL/GenBank/DDBJ whole genome shotgun (WGS) entry which is preliminary data.</text>
</comment>
<organism evidence="2 3">
    <name type="scientific">Fusarium torreyae</name>
    <dbReference type="NCBI Taxonomy" id="1237075"/>
    <lineage>
        <taxon>Eukaryota</taxon>
        <taxon>Fungi</taxon>
        <taxon>Dikarya</taxon>
        <taxon>Ascomycota</taxon>
        <taxon>Pezizomycotina</taxon>
        <taxon>Sordariomycetes</taxon>
        <taxon>Hypocreomycetidae</taxon>
        <taxon>Hypocreales</taxon>
        <taxon>Nectriaceae</taxon>
        <taxon>Fusarium</taxon>
    </lineage>
</organism>
<keyword evidence="3" id="KW-1185">Reference proteome</keyword>
<dbReference type="EMBL" id="JAOQAZ010000003">
    <property type="protein sequence ID" value="KAJ4268768.1"/>
    <property type="molecule type" value="Genomic_DNA"/>
</dbReference>
<gene>
    <name evidence="2" type="ORF">NW762_002836</name>
</gene>
<accession>A0A9W8SBZ5</accession>